<evidence type="ECO:0000256" key="2">
    <source>
        <dbReference type="ARBA" id="ARBA00022723"/>
    </source>
</evidence>
<dbReference type="SUPFAM" id="SSF52540">
    <property type="entry name" value="P-loop containing nucleoside triphosphate hydrolases"/>
    <property type="match status" value="1"/>
</dbReference>
<evidence type="ECO:0000256" key="3">
    <source>
        <dbReference type="ARBA" id="ARBA00022741"/>
    </source>
</evidence>
<dbReference type="PROSITE" id="PS51880">
    <property type="entry name" value="TGS"/>
    <property type="match status" value="1"/>
</dbReference>
<dbReference type="InterPro" id="IPR013029">
    <property type="entry name" value="YchF_C"/>
</dbReference>
<dbReference type="GO" id="GO:0005524">
    <property type="term" value="F:ATP binding"/>
    <property type="evidence" value="ECO:0007669"/>
    <property type="project" value="UniProtKB-KW"/>
</dbReference>
<keyword evidence="4" id="KW-0067">ATP-binding</keyword>
<dbReference type="GO" id="GO:0005737">
    <property type="term" value="C:cytoplasm"/>
    <property type="evidence" value="ECO:0007669"/>
    <property type="project" value="TreeGrafter"/>
</dbReference>
<dbReference type="Gene3D" id="1.10.150.300">
    <property type="entry name" value="TGS-like domain"/>
    <property type="match status" value="1"/>
</dbReference>
<evidence type="ECO:0000259" key="5">
    <source>
        <dbReference type="PROSITE" id="PS51880"/>
    </source>
</evidence>
<dbReference type="Pfam" id="PF06071">
    <property type="entry name" value="YchF-GTPase_C"/>
    <property type="match status" value="1"/>
</dbReference>
<dbReference type="InterPro" id="IPR012675">
    <property type="entry name" value="Beta-grasp_dom_sf"/>
</dbReference>
<keyword evidence="3" id="KW-0547">Nucleotide-binding</keyword>
<reference evidence="6" key="1">
    <citation type="journal article" date="2015" name="Nature">
        <title>Complex archaea that bridge the gap between prokaryotes and eukaryotes.</title>
        <authorList>
            <person name="Spang A."/>
            <person name="Saw J.H."/>
            <person name="Jorgensen S.L."/>
            <person name="Zaremba-Niedzwiedzka K."/>
            <person name="Martijn J."/>
            <person name="Lind A.E."/>
            <person name="van Eijk R."/>
            <person name="Schleper C."/>
            <person name="Guy L."/>
            <person name="Ettema T.J."/>
        </authorList>
    </citation>
    <scope>NUCLEOTIDE SEQUENCE</scope>
</reference>
<name>A0A0F8ZEK7_9ZZZZ</name>
<dbReference type="SUPFAM" id="SSF81271">
    <property type="entry name" value="TGS-like"/>
    <property type="match status" value="1"/>
</dbReference>
<dbReference type="Pfam" id="PF01926">
    <property type="entry name" value="MMR_HSR1"/>
    <property type="match status" value="1"/>
</dbReference>
<dbReference type="InterPro" id="IPR027417">
    <property type="entry name" value="P-loop_NTPase"/>
</dbReference>
<dbReference type="PANTHER" id="PTHR23305">
    <property type="entry name" value="OBG GTPASE FAMILY"/>
    <property type="match status" value="1"/>
</dbReference>
<keyword evidence="2" id="KW-0479">Metal-binding</keyword>
<organism evidence="6">
    <name type="scientific">marine sediment metagenome</name>
    <dbReference type="NCBI Taxonomy" id="412755"/>
    <lineage>
        <taxon>unclassified sequences</taxon>
        <taxon>metagenomes</taxon>
        <taxon>ecological metagenomes</taxon>
    </lineage>
</organism>
<dbReference type="InterPro" id="IPR004396">
    <property type="entry name" value="ATPase_YchF/OLA1"/>
</dbReference>
<dbReference type="FunFam" id="3.10.20.30:FF:000001">
    <property type="entry name" value="Ribosome-binding ATPase YchF"/>
    <property type="match status" value="1"/>
</dbReference>
<dbReference type="GO" id="GO:0046872">
    <property type="term" value="F:metal ion binding"/>
    <property type="evidence" value="ECO:0007669"/>
    <property type="project" value="UniProtKB-KW"/>
</dbReference>
<dbReference type="NCBIfam" id="TIGR00092">
    <property type="entry name" value="redox-regulated ATPase YchF"/>
    <property type="match status" value="1"/>
</dbReference>
<dbReference type="Gene3D" id="3.40.50.300">
    <property type="entry name" value="P-loop containing nucleotide triphosphate hydrolases"/>
    <property type="match status" value="1"/>
</dbReference>
<dbReference type="InterPro" id="IPR012676">
    <property type="entry name" value="TGS-like"/>
</dbReference>
<dbReference type="AlphaFoldDB" id="A0A0F8ZEK7"/>
<dbReference type="PIRSF" id="PIRSF006641">
    <property type="entry name" value="CHP00092"/>
    <property type="match status" value="1"/>
</dbReference>
<proteinExistence type="predicted"/>
<dbReference type="Gene3D" id="3.10.20.30">
    <property type="match status" value="1"/>
</dbReference>
<comment type="caution">
    <text evidence="6">The sequence shown here is derived from an EMBL/GenBank/DDBJ whole genome shotgun (WGS) entry which is preliminary data.</text>
</comment>
<sequence>MKIAITGLVNSGKTTVFNALTGIGVETTAYATTSGEPHMGVVKVPDERVEKLAEIYKPKKKTPSSVQYIDYLGITKGDQKQNRKVFELIKDSDALVHVVRAFEDDAVVHPLEKVAPLSDISAFEAELILGDMELIERRMKGIEQNKKKGNKPTNPEEEKVLTKCNEALEAEKPLRDLTLTEDELKAVRHLQFMSIKPMIVVLNVAEDELSTEKTASLIKEIEGFYGEGASAKVLAMSGKVEMEIAEMDAEDSKMFLEDLGIEEPALDRLIRISYEHVGLISFFTVGEDEVKAWSIRRGTDALSAAGKIHSDIERGFIRAECIGYEDFTDASGASMVTAKDKGLMRLEGKTYEVQDGDIINFRF</sequence>
<dbReference type="GO" id="GO:0016887">
    <property type="term" value="F:ATP hydrolysis activity"/>
    <property type="evidence" value="ECO:0007669"/>
    <property type="project" value="InterPro"/>
</dbReference>
<dbReference type="GO" id="GO:0005525">
    <property type="term" value="F:GTP binding"/>
    <property type="evidence" value="ECO:0007669"/>
    <property type="project" value="InterPro"/>
</dbReference>
<feature type="domain" description="TGS" evidence="5">
    <location>
        <begin position="278"/>
        <end position="363"/>
    </location>
</feature>
<dbReference type="InterPro" id="IPR006073">
    <property type="entry name" value="GTP-bd"/>
</dbReference>
<protein>
    <recommendedName>
        <fullName evidence="5">TGS domain-containing protein</fullName>
    </recommendedName>
</protein>
<evidence type="ECO:0000256" key="4">
    <source>
        <dbReference type="ARBA" id="ARBA00022840"/>
    </source>
</evidence>
<gene>
    <name evidence="6" type="ORF">LCGC14_2784240</name>
</gene>
<evidence type="ECO:0000313" key="6">
    <source>
        <dbReference type="EMBL" id="KKK84350.1"/>
    </source>
</evidence>
<evidence type="ECO:0000256" key="1">
    <source>
        <dbReference type="ARBA" id="ARBA00001946"/>
    </source>
</evidence>
<dbReference type="EMBL" id="LAZR01051816">
    <property type="protein sequence ID" value="KKK84350.1"/>
    <property type="molecule type" value="Genomic_DNA"/>
</dbReference>
<accession>A0A0F8ZEK7</accession>
<dbReference type="PANTHER" id="PTHR23305:SF18">
    <property type="entry name" value="OBG-TYPE G DOMAIN-CONTAINING PROTEIN"/>
    <property type="match status" value="1"/>
</dbReference>
<feature type="non-terminal residue" evidence="6">
    <location>
        <position position="363"/>
    </location>
</feature>
<dbReference type="InterPro" id="IPR004095">
    <property type="entry name" value="TGS"/>
</dbReference>
<comment type="cofactor">
    <cofactor evidence="1">
        <name>Mg(2+)</name>
        <dbReference type="ChEBI" id="CHEBI:18420"/>
    </cofactor>
</comment>
<dbReference type="InterPro" id="IPR023192">
    <property type="entry name" value="TGS-like_dom_sf"/>
</dbReference>
<dbReference type="PRINTS" id="PR00326">
    <property type="entry name" value="GTP1OBG"/>
</dbReference>